<feature type="domain" description="NADP-dependent oxidoreductase" evidence="1">
    <location>
        <begin position="6"/>
        <end position="315"/>
    </location>
</feature>
<evidence type="ECO:0000259" key="1">
    <source>
        <dbReference type="Pfam" id="PF00248"/>
    </source>
</evidence>
<dbReference type="KEGG" id="rhy:RD110_26610"/>
<name>A0A1P8K2V7_9BURK</name>
<dbReference type="SUPFAM" id="SSF51430">
    <property type="entry name" value="NAD(P)-linked oxidoreductase"/>
    <property type="match status" value="1"/>
</dbReference>
<dbReference type="STRING" id="1842727.RD110_26610"/>
<keyword evidence="3" id="KW-1185">Reference proteome</keyword>
<proteinExistence type="predicted"/>
<dbReference type="GO" id="GO:0016491">
    <property type="term" value="F:oxidoreductase activity"/>
    <property type="evidence" value="ECO:0007669"/>
    <property type="project" value="InterPro"/>
</dbReference>
<dbReference type="InterPro" id="IPR020471">
    <property type="entry name" value="AKR"/>
</dbReference>
<protein>
    <submittedName>
        <fullName evidence="2">Aldo/keto reductase</fullName>
    </submittedName>
</protein>
<dbReference type="PANTHER" id="PTHR42686:SF1">
    <property type="entry name" value="GH17980P-RELATED"/>
    <property type="match status" value="1"/>
</dbReference>
<dbReference type="Pfam" id="PF00248">
    <property type="entry name" value="Aldo_ket_red"/>
    <property type="match status" value="1"/>
</dbReference>
<accession>A0A1P8K2V7</accession>
<sequence length="330" mass="35324">MANGLPLGLGGAALGNLFTAISDEAAEAVISAALQAGCRTFDTAPHYGNGLSEHRFGHALRGVPRESFVLSTKVGRVLVPDAHAARAQNSYIEVLPFNQRWDYSAAGVRRSVEDSLQRLGLARLDVAYVHDCDAACHGDAYPQVLRQVITEALPELRRMRAEGLVRHIGLGVNDVQVCLDVLHEAELDCLLLAGRYSLLDHAALPALLPLCEQRGVRIALGGVFNSGILATGVKGVTAGHPVRFNYGPAPEAWIARTAAIEAVCDRFQVPLRAAALRFPLAHPAVEIVMAGPQTIAHWQDAVTMMGHAIAPAFWQALRDEALMPAEAPLP</sequence>
<dbReference type="PANTHER" id="PTHR42686">
    <property type="entry name" value="GH17980P-RELATED"/>
    <property type="match status" value="1"/>
</dbReference>
<dbReference type="GO" id="GO:0005829">
    <property type="term" value="C:cytosol"/>
    <property type="evidence" value="ECO:0007669"/>
    <property type="project" value="TreeGrafter"/>
</dbReference>
<dbReference type="Gene3D" id="3.20.20.100">
    <property type="entry name" value="NADP-dependent oxidoreductase domain"/>
    <property type="match status" value="1"/>
</dbReference>
<gene>
    <name evidence="2" type="ORF">RD110_26610</name>
</gene>
<reference evidence="2 3" key="1">
    <citation type="submission" date="2017-01" db="EMBL/GenBank/DDBJ databases">
        <authorList>
            <person name="Mah S.A."/>
            <person name="Swanson W.J."/>
            <person name="Moy G.W."/>
            <person name="Vacquier V.D."/>
        </authorList>
    </citation>
    <scope>NUCLEOTIDE SEQUENCE [LARGE SCALE GENOMIC DNA]</scope>
    <source>
        <strain evidence="2 3">DCY110</strain>
    </source>
</reference>
<dbReference type="Proteomes" id="UP000186609">
    <property type="component" value="Chromosome"/>
</dbReference>
<evidence type="ECO:0000313" key="2">
    <source>
        <dbReference type="EMBL" id="APW40332.1"/>
    </source>
</evidence>
<dbReference type="AlphaFoldDB" id="A0A1P8K2V7"/>
<dbReference type="InterPro" id="IPR036812">
    <property type="entry name" value="NAD(P)_OxRdtase_dom_sf"/>
</dbReference>
<dbReference type="EMBL" id="CP019236">
    <property type="protein sequence ID" value="APW40332.1"/>
    <property type="molecule type" value="Genomic_DNA"/>
</dbReference>
<evidence type="ECO:0000313" key="3">
    <source>
        <dbReference type="Proteomes" id="UP000186609"/>
    </source>
</evidence>
<dbReference type="OrthoDB" id="9768851at2"/>
<organism evidence="2 3">
    <name type="scientific">Rhodoferax koreensis</name>
    <dbReference type="NCBI Taxonomy" id="1842727"/>
    <lineage>
        <taxon>Bacteria</taxon>
        <taxon>Pseudomonadati</taxon>
        <taxon>Pseudomonadota</taxon>
        <taxon>Betaproteobacteria</taxon>
        <taxon>Burkholderiales</taxon>
        <taxon>Comamonadaceae</taxon>
        <taxon>Rhodoferax</taxon>
    </lineage>
</organism>
<dbReference type="InterPro" id="IPR023210">
    <property type="entry name" value="NADP_OxRdtase_dom"/>
</dbReference>